<dbReference type="Pfam" id="PF00018">
    <property type="entry name" value="SH3_1"/>
    <property type="match status" value="1"/>
</dbReference>
<dbReference type="GO" id="GO:0035091">
    <property type="term" value="F:phosphatidylinositol binding"/>
    <property type="evidence" value="ECO:0007669"/>
    <property type="project" value="TreeGrafter"/>
</dbReference>
<dbReference type="SUPFAM" id="SSF50044">
    <property type="entry name" value="SH3-domain"/>
    <property type="match status" value="1"/>
</dbReference>
<dbReference type="GO" id="GO:0097320">
    <property type="term" value="P:plasma membrane tubulation"/>
    <property type="evidence" value="ECO:0007669"/>
    <property type="project" value="TreeGrafter"/>
</dbReference>
<name>A0A8E0RV30_9TREM</name>
<feature type="domain" description="SH3" evidence="3">
    <location>
        <begin position="1"/>
        <end position="59"/>
    </location>
</feature>
<accession>A0A8E0RV30</accession>
<dbReference type="AlphaFoldDB" id="A0A8E0RV30"/>
<dbReference type="OrthoDB" id="10254720at2759"/>
<evidence type="ECO:0000259" key="3">
    <source>
        <dbReference type="PROSITE" id="PS50002"/>
    </source>
</evidence>
<dbReference type="EMBL" id="LUCM01006197">
    <property type="protein sequence ID" value="KAA0191646.1"/>
    <property type="molecule type" value="Genomic_DNA"/>
</dbReference>
<reference evidence="4" key="1">
    <citation type="submission" date="2019-05" db="EMBL/GenBank/DDBJ databases">
        <title>Annotation for the trematode Fasciolopsis buski.</title>
        <authorList>
            <person name="Choi Y.-J."/>
        </authorList>
    </citation>
    <scope>NUCLEOTIDE SEQUENCE</scope>
    <source>
        <strain evidence="4">HT</strain>
        <tissue evidence="4">Whole worm</tissue>
    </source>
</reference>
<dbReference type="GO" id="GO:0005886">
    <property type="term" value="C:plasma membrane"/>
    <property type="evidence" value="ECO:0007669"/>
    <property type="project" value="TreeGrafter"/>
</dbReference>
<dbReference type="GO" id="GO:0006897">
    <property type="term" value="P:endocytosis"/>
    <property type="evidence" value="ECO:0007669"/>
    <property type="project" value="TreeGrafter"/>
</dbReference>
<dbReference type="Gene3D" id="2.30.30.40">
    <property type="entry name" value="SH3 Domains"/>
    <property type="match status" value="1"/>
</dbReference>
<dbReference type="InterPro" id="IPR001452">
    <property type="entry name" value="SH3_domain"/>
</dbReference>
<dbReference type="Proteomes" id="UP000728185">
    <property type="component" value="Unassembled WGS sequence"/>
</dbReference>
<evidence type="ECO:0000256" key="1">
    <source>
        <dbReference type="ARBA" id="ARBA00022443"/>
    </source>
</evidence>
<organism evidence="4 5">
    <name type="scientific">Fasciolopsis buskii</name>
    <dbReference type="NCBI Taxonomy" id="27845"/>
    <lineage>
        <taxon>Eukaryota</taxon>
        <taxon>Metazoa</taxon>
        <taxon>Spiralia</taxon>
        <taxon>Lophotrochozoa</taxon>
        <taxon>Platyhelminthes</taxon>
        <taxon>Trematoda</taxon>
        <taxon>Digenea</taxon>
        <taxon>Plagiorchiida</taxon>
        <taxon>Echinostomata</taxon>
        <taxon>Echinostomatoidea</taxon>
        <taxon>Fasciolidae</taxon>
        <taxon>Fasciolopsis</taxon>
    </lineage>
</organism>
<protein>
    <recommendedName>
        <fullName evidence="3">SH3 domain-containing protein</fullName>
    </recommendedName>
</protein>
<proteinExistence type="predicted"/>
<dbReference type="SMART" id="SM00326">
    <property type="entry name" value="SH3"/>
    <property type="match status" value="1"/>
</dbReference>
<dbReference type="GO" id="GO:0031410">
    <property type="term" value="C:cytoplasmic vesicle"/>
    <property type="evidence" value="ECO:0007669"/>
    <property type="project" value="TreeGrafter"/>
</dbReference>
<dbReference type="PRINTS" id="PR00452">
    <property type="entry name" value="SH3DOMAIN"/>
</dbReference>
<evidence type="ECO:0000256" key="2">
    <source>
        <dbReference type="PROSITE-ProRule" id="PRU00192"/>
    </source>
</evidence>
<dbReference type="PANTHER" id="PTHR45827:SF1">
    <property type="entry name" value="SORTING NEXIN"/>
    <property type="match status" value="1"/>
</dbReference>
<dbReference type="InterPro" id="IPR036028">
    <property type="entry name" value="SH3-like_dom_sf"/>
</dbReference>
<evidence type="ECO:0000313" key="5">
    <source>
        <dbReference type="Proteomes" id="UP000728185"/>
    </source>
</evidence>
<dbReference type="GO" id="GO:0016197">
    <property type="term" value="P:endosomal transport"/>
    <property type="evidence" value="ECO:0007669"/>
    <property type="project" value="TreeGrafter"/>
</dbReference>
<evidence type="ECO:0000313" key="4">
    <source>
        <dbReference type="EMBL" id="KAA0191646.1"/>
    </source>
</evidence>
<sequence length="171" mass="18969">MRARVVYDFSAQADGELSVASGEEITITDQSVGSGWWRAQNDFGREGLVPSSFVEPLDIPEPNIPPPPPPPQISTFGDVSAVQDWDDDWDSDESDHGSMVCKFHFLLVNGTFVWHPLDSPIQCKISSFHKDSKMKGIKSFIAYQLNTSVCLLHYTACHLLVAFPSRSTILV</sequence>
<comment type="caution">
    <text evidence="4">The sequence shown here is derived from an EMBL/GenBank/DDBJ whole genome shotgun (WGS) entry which is preliminary data.</text>
</comment>
<keyword evidence="1 2" id="KW-0728">SH3 domain</keyword>
<dbReference type="PANTHER" id="PTHR45827">
    <property type="entry name" value="SORTING NEXIN"/>
    <property type="match status" value="1"/>
</dbReference>
<gene>
    <name evidence="4" type="ORF">FBUS_09030</name>
</gene>
<keyword evidence="5" id="KW-1185">Reference proteome</keyword>
<dbReference type="PROSITE" id="PS50002">
    <property type="entry name" value="SH3"/>
    <property type="match status" value="1"/>
</dbReference>